<dbReference type="PROSITE" id="PS50888">
    <property type="entry name" value="BHLH"/>
    <property type="match status" value="1"/>
</dbReference>
<dbReference type="AlphaFoldDB" id="A0A0M8MJI3"/>
<feature type="region of interest" description="Disordered" evidence="7">
    <location>
        <begin position="1"/>
        <end position="24"/>
    </location>
</feature>
<dbReference type="Pfam" id="PF00010">
    <property type="entry name" value="HLH"/>
    <property type="match status" value="1"/>
</dbReference>
<dbReference type="GO" id="GO:0000981">
    <property type="term" value="F:DNA-binding transcription factor activity, RNA polymerase II-specific"/>
    <property type="evidence" value="ECO:0007669"/>
    <property type="project" value="TreeGrafter"/>
</dbReference>
<gene>
    <name evidence="9" type="ORF">Malapachy_1391</name>
</gene>
<keyword evidence="5" id="KW-0539">Nucleus</keyword>
<evidence type="ECO:0000256" key="2">
    <source>
        <dbReference type="ARBA" id="ARBA00023015"/>
    </source>
</evidence>
<dbReference type="VEuPathDB" id="FungiDB:Malapachy_1391"/>
<feature type="coiled-coil region" evidence="6">
    <location>
        <begin position="113"/>
        <end position="140"/>
    </location>
</feature>
<keyword evidence="2" id="KW-0805">Transcription regulation</keyword>
<dbReference type="InterPro" id="IPR011598">
    <property type="entry name" value="bHLH_dom"/>
</dbReference>
<evidence type="ECO:0000259" key="8">
    <source>
        <dbReference type="PROSITE" id="PS50888"/>
    </source>
</evidence>
<keyword evidence="6" id="KW-0175">Coiled coil</keyword>
<dbReference type="SUPFAM" id="SSF47459">
    <property type="entry name" value="HLH, helix-loop-helix DNA-binding domain"/>
    <property type="match status" value="1"/>
</dbReference>
<dbReference type="SMR" id="A0A0M8MJI3"/>
<dbReference type="PANTHER" id="PTHR15741">
    <property type="entry name" value="BASIC HELIX-LOOP-HELIX ZIP TRANSCRIPTION FACTOR"/>
    <property type="match status" value="1"/>
</dbReference>
<evidence type="ECO:0000256" key="6">
    <source>
        <dbReference type="SAM" id="Coils"/>
    </source>
</evidence>
<sequence length="181" mass="19892">MRRTVHGGLDQRRTSHKAAEQKRRDSLKHCFDELRGLLPVITVDESVPGGSVLGPDGTLEDQLADGFDVGNDEKGNNDELEKPASAAAASERLSEANRTVAKVLLLRHSNEYLLRLKRRIERRDKEVESLSNEVKQLRAMLASRDPAEAVDSKVSSEMNSLHIGTSQASSVKRAEGILPDA</sequence>
<evidence type="ECO:0000256" key="1">
    <source>
        <dbReference type="ARBA" id="ARBA00004123"/>
    </source>
</evidence>
<evidence type="ECO:0000256" key="7">
    <source>
        <dbReference type="SAM" id="MobiDB-lite"/>
    </source>
</evidence>
<evidence type="ECO:0000313" key="10">
    <source>
        <dbReference type="Proteomes" id="UP000037751"/>
    </source>
</evidence>
<dbReference type="PANTHER" id="PTHR15741:SF38">
    <property type="entry name" value="BHLH DOMAIN-CONTAINING PROTEIN"/>
    <property type="match status" value="1"/>
</dbReference>
<evidence type="ECO:0000256" key="4">
    <source>
        <dbReference type="ARBA" id="ARBA00023163"/>
    </source>
</evidence>
<dbReference type="GO" id="GO:0000978">
    <property type="term" value="F:RNA polymerase II cis-regulatory region sequence-specific DNA binding"/>
    <property type="evidence" value="ECO:0007669"/>
    <property type="project" value="TreeGrafter"/>
</dbReference>
<evidence type="ECO:0000256" key="3">
    <source>
        <dbReference type="ARBA" id="ARBA00023125"/>
    </source>
</evidence>
<feature type="region of interest" description="Disordered" evidence="7">
    <location>
        <begin position="46"/>
        <end position="91"/>
    </location>
</feature>
<comment type="subcellular location">
    <subcellularLocation>
        <location evidence="1">Nucleus</location>
    </subcellularLocation>
</comment>
<protein>
    <submittedName>
        <fullName evidence="9">Transcription regulator</fullName>
    </submittedName>
</protein>
<reference evidence="9 10" key="1">
    <citation type="submission" date="2015-07" db="EMBL/GenBank/DDBJ databases">
        <title>Draft Genome Sequence of Malassezia furfur CBS1878 and Malassezia pachydermatis CBS1879.</title>
        <authorList>
            <person name="Triana S."/>
            <person name="Ohm R."/>
            <person name="Gonzalez A."/>
            <person name="DeCock H."/>
            <person name="Restrepo S."/>
            <person name="Celis A."/>
        </authorList>
    </citation>
    <scope>NUCLEOTIDE SEQUENCE [LARGE SCALE GENOMIC DNA]</scope>
    <source>
        <strain evidence="9 10">CBS 1879</strain>
    </source>
</reference>
<feature type="region of interest" description="Disordered" evidence="7">
    <location>
        <begin position="143"/>
        <end position="181"/>
    </location>
</feature>
<dbReference type="InterPro" id="IPR036638">
    <property type="entry name" value="HLH_DNA-bd_sf"/>
</dbReference>
<dbReference type="EMBL" id="LGAV01000009">
    <property type="protein sequence ID" value="KOS12808.1"/>
    <property type="molecule type" value="Genomic_DNA"/>
</dbReference>
<keyword evidence="4" id="KW-0804">Transcription</keyword>
<dbReference type="OrthoDB" id="5344169at2759"/>
<keyword evidence="10" id="KW-1185">Reference proteome</keyword>
<dbReference type="InterPro" id="IPR052207">
    <property type="entry name" value="Max-like/E-box_TFs"/>
</dbReference>
<proteinExistence type="predicted"/>
<name>A0A0M8MJI3_9BASI</name>
<feature type="compositionally biased region" description="Basic and acidic residues" evidence="7">
    <location>
        <begin position="71"/>
        <end position="82"/>
    </location>
</feature>
<dbReference type="Proteomes" id="UP000037751">
    <property type="component" value="Unassembled WGS sequence"/>
</dbReference>
<dbReference type="GeneID" id="28727770"/>
<dbReference type="GO" id="GO:0046983">
    <property type="term" value="F:protein dimerization activity"/>
    <property type="evidence" value="ECO:0007669"/>
    <property type="project" value="InterPro"/>
</dbReference>
<feature type="compositionally biased region" description="Polar residues" evidence="7">
    <location>
        <begin position="153"/>
        <end position="170"/>
    </location>
</feature>
<dbReference type="STRING" id="77020.A0A0M8MJI3"/>
<comment type="caution">
    <text evidence="9">The sequence shown here is derived from an EMBL/GenBank/DDBJ whole genome shotgun (WGS) entry which is preliminary data.</text>
</comment>
<dbReference type="SMART" id="SM00353">
    <property type="entry name" value="HLH"/>
    <property type="match status" value="1"/>
</dbReference>
<feature type="compositionally biased region" description="Basic and acidic residues" evidence="7">
    <location>
        <begin position="9"/>
        <end position="24"/>
    </location>
</feature>
<feature type="domain" description="BHLH" evidence="8">
    <location>
        <begin position="11"/>
        <end position="116"/>
    </location>
</feature>
<organism evidence="9 10">
    <name type="scientific">Malassezia pachydermatis</name>
    <dbReference type="NCBI Taxonomy" id="77020"/>
    <lineage>
        <taxon>Eukaryota</taxon>
        <taxon>Fungi</taxon>
        <taxon>Dikarya</taxon>
        <taxon>Basidiomycota</taxon>
        <taxon>Ustilaginomycotina</taxon>
        <taxon>Malasseziomycetes</taxon>
        <taxon>Malasseziales</taxon>
        <taxon>Malasseziaceae</taxon>
        <taxon>Malassezia</taxon>
    </lineage>
</organism>
<dbReference type="Gene3D" id="4.10.280.10">
    <property type="entry name" value="Helix-loop-helix DNA-binding domain"/>
    <property type="match status" value="1"/>
</dbReference>
<evidence type="ECO:0000313" key="9">
    <source>
        <dbReference type="EMBL" id="KOS12808.1"/>
    </source>
</evidence>
<dbReference type="RefSeq" id="XP_017990440.1">
    <property type="nucleotide sequence ID" value="XM_018135895.1"/>
</dbReference>
<evidence type="ECO:0000256" key="5">
    <source>
        <dbReference type="ARBA" id="ARBA00023242"/>
    </source>
</evidence>
<dbReference type="GO" id="GO:0005634">
    <property type="term" value="C:nucleus"/>
    <property type="evidence" value="ECO:0007669"/>
    <property type="project" value="UniProtKB-SubCell"/>
</dbReference>
<keyword evidence="3" id="KW-0238">DNA-binding</keyword>
<accession>A0A0M8MJI3</accession>